<organism evidence="1 2">
    <name type="scientific">Candidozyma auris</name>
    <name type="common">Yeast</name>
    <name type="synonym">Candida auris</name>
    <dbReference type="NCBI Taxonomy" id="498019"/>
    <lineage>
        <taxon>Eukaryota</taxon>
        <taxon>Fungi</taxon>
        <taxon>Dikarya</taxon>
        <taxon>Ascomycota</taxon>
        <taxon>Saccharomycotina</taxon>
        <taxon>Pichiomycetes</taxon>
        <taxon>Metschnikowiaceae</taxon>
        <taxon>Candidozyma</taxon>
    </lineage>
</organism>
<dbReference type="EMBL" id="LGST01000068">
    <property type="protein sequence ID" value="KND95545.1"/>
    <property type="molecule type" value="Genomic_DNA"/>
</dbReference>
<accession>A0A0L0NPG4</accession>
<name>A0A0L0NPG4_CANAR</name>
<dbReference type="VEuPathDB" id="FungiDB:QG37_08162"/>
<proteinExistence type="predicted"/>
<protein>
    <submittedName>
        <fullName evidence="1">Uncharacterized protein</fullName>
    </submittedName>
</protein>
<sequence length="42" mass="4833">MAESYEPPNAKKHSRLGKQAFLVETMHVAVWCYVRKLGEQAQ</sequence>
<evidence type="ECO:0000313" key="1">
    <source>
        <dbReference type="EMBL" id="KND95545.1"/>
    </source>
</evidence>
<evidence type="ECO:0000313" key="2">
    <source>
        <dbReference type="Proteomes" id="UP000037122"/>
    </source>
</evidence>
<dbReference type="Proteomes" id="UP000037122">
    <property type="component" value="Unassembled WGS sequence"/>
</dbReference>
<gene>
    <name evidence="1" type="ORF">QG37_08162</name>
</gene>
<dbReference type="AlphaFoldDB" id="A0A0L0NPG4"/>
<comment type="caution">
    <text evidence="1">The sequence shown here is derived from an EMBL/GenBank/DDBJ whole genome shotgun (WGS) entry which is preliminary data.</text>
</comment>
<reference evidence="2" key="1">
    <citation type="journal article" date="2015" name="BMC Genomics">
        <title>Draft genome of a commonly misdiagnosed multidrug resistant pathogen Candida auris.</title>
        <authorList>
            <person name="Chatterjee S."/>
            <person name="Alampalli S.V."/>
            <person name="Nageshan R.K."/>
            <person name="Chettiar S.T."/>
            <person name="Joshi S."/>
            <person name="Tatu U.S."/>
        </authorList>
    </citation>
    <scope>NUCLEOTIDE SEQUENCE [LARGE SCALE GENOMIC DNA]</scope>
    <source>
        <strain evidence="2">6684</strain>
    </source>
</reference>